<dbReference type="Pfam" id="PF14060">
    <property type="entry name" value="DUF4252"/>
    <property type="match status" value="1"/>
</dbReference>
<sequence>MKRYLFIGLVSALLLAGCEQKPSLQKYFVENTENKEFVAVDIAPSFINVDKVTLTGEEKAALESFKKINVLAFKADSTNQKEFDAERTKISTILKDKSYQELMKVGSGKEGGAIYFVGEDEHIEEFVLFANKKENGFAVVRVLGEDMNPTHVMNLMSLMQKANVDMEQLKPLQALMQP</sequence>
<evidence type="ECO:0000313" key="1">
    <source>
        <dbReference type="EMBL" id="SCW99803.1"/>
    </source>
</evidence>
<dbReference type="AlphaFoldDB" id="A0A1G4V3V4"/>
<proteinExistence type="predicted"/>
<dbReference type="PROSITE" id="PS51257">
    <property type="entry name" value="PROKAR_LIPOPROTEIN"/>
    <property type="match status" value="1"/>
</dbReference>
<evidence type="ECO:0008006" key="3">
    <source>
        <dbReference type="Google" id="ProtNLM"/>
    </source>
</evidence>
<organism evidence="1 2">
    <name type="scientific">Flavobacterium saliperosum</name>
    <dbReference type="NCBI Taxonomy" id="329186"/>
    <lineage>
        <taxon>Bacteria</taxon>
        <taxon>Pseudomonadati</taxon>
        <taxon>Bacteroidota</taxon>
        <taxon>Flavobacteriia</taxon>
        <taxon>Flavobacteriales</taxon>
        <taxon>Flavobacteriaceae</taxon>
        <taxon>Flavobacterium</taxon>
    </lineage>
</organism>
<dbReference type="InterPro" id="IPR025348">
    <property type="entry name" value="DUF4252"/>
</dbReference>
<dbReference type="RefSeq" id="WP_023575131.1">
    <property type="nucleotide sequence ID" value="NZ_CBCSBQ010000013.1"/>
</dbReference>
<dbReference type="STRING" id="329186.SAMN02927925_00035"/>
<dbReference type="EMBL" id="FMTY01000001">
    <property type="protein sequence ID" value="SCW99803.1"/>
    <property type="molecule type" value="Genomic_DNA"/>
</dbReference>
<dbReference type="eggNOG" id="ENOG5032TIK">
    <property type="taxonomic scope" value="Bacteria"/>
</dbReference>
<gene>
    <name evidence="1" type="ORF">SAMN02927925_00035</name>
</gene>
<dbReference type="Proteomes" id="UP000182124">
    <property type="component" value="Unassembled WGS sequence"/>
</dbReference>
<reference evidence="1 2" key="1">
    <citation type="submission" date="2016-10" db="EMBL/GenBank/DDBJ databases">
        <authorList>
            <person name="de Groot N.N."/>
        </authorList>
    </citation>
    <scope>NUCLEOTIDE SEQUENCE [LARGE SCALE GENOMIC DNA]</scope>
    <source>
        <strain evidence="1 2">CGMCC 1.3801</strain>
    </source>
</reference>
<protein>
    <recommendedName>
        <fullName evidence="3">DUF4252 domain-containing protein</fullName>
    </recommendedName>
</protein>
<accession>A0A1G4V3V4</accession>
<evidence type="ECO:0000313" key="2">
    <source>
        <dbReference type="Proteomes" id="UP000182124"/>
    </source>
</evidence>
<name>A0A1G4V3V4_9FLAO</name>